<dbReference type="Pfam" id="PF03548">
    <property type="entry name" value="LolA"/>
    <property type="match status" value="1"/>
</dbReference>
<sequence>MLKNFFILCLLLGSVSFSVHATSPNEILENFISNTKSLSADFEQQLVDQSGAIMQQSKGRLSMMRPGKFRWDYSEPYPQNIISNGMKIWMYDSELEQVSIRRYDQVLASSPVNLLDRNQKLDIEFNVEIMPAREGQDWVKLTPKKDGGDFKELIIGLQNNQIKTMRFFDNFEQRTEIKFDHLVINPKFEAAYFEFKAPEGTDVVGDF</sequence>
<dbReference type="SUPFAM" id="SSF89392">
    <property type="entry name" value="Prokaryotic lipoproteins and lipoprotein localization factors"/>
    <property type="match status" value="1"/>
</dbReference>
<organism evidence="9">
    <name type="scientific">hydrothermal vent metagenome</name>
    <dbReference type="NCBI Taxonomy" id="652676"/>
    <lineage>
        <taxon>unclassified sequences</taxon>
        <taxon>metagenomes</taxon>
        <taxon>ecological metagenomes</taxon>
    </lineage>
</organism>
<dbReference type="PANTHER" id="PTHR35869:SF1">
    <property type="entry name" value="OUTER-MEMBRANE LIPOPROTEIN CARRIER PROTEIN"/>
    <property type="match status" value="1"/>
</dbReference>
<proteinExistence type="inferred from homology"/>
<gene>
    <name evidence="9" type="ORF">MNBD_GAMMA07-1148</name>
</gene>
<keyword evidence="6" id="KW-0574">Periplasm</keyword>
<evidence type="ECO:0000256" key="3">
    <source>
        <dbReference type="ARBA" id="ARBA00011245"/>
    </source>
</evidence>
<evidence type="ECO:0000256" key="8">
    <source>
        <dbReference type="ARBA" id="ARBA00023186"/>
    </source>
</evidence>
<evidence type="ECO:0000256" key="4">
    <source>
        <dbReference type="ARBA" id="ARBA00014035"/>
    </source>
</evidence>
<dbReference type="EMBL" id="UOFF01000411">
    <property type="protein sequence ID" value="VAW57525.1"/>
    <property type="molecule type" value="Genomic_DNA"/>
</dbReference>
<evidence type="ECO:0000256" key="1">
    <source>
        <dbReference type="ARBA" id="ARBA00004418"/>
    </source>
</evidence>
<comment type="subunit">
    <text evidence="3">Monomer.</text>
</comment>
<dbReference type="AlphaFoldDB" id="A0A3B0WNI0"/>
<evidence type="ECO:0000313" key="9">
    <source>
        <dbReference type="EMBL" id="VAW57525.1"/>
    </source>
</evidence>
<name>A0A3B0WNI0_9ZZZZ</name>
<dbReference type="GO" id="GO:0042953">
    <property type="term" value="P:lipoprotein transport"/>
    <property type="evidence" value="ECO:0007669"/>
    <property type="project" value="InterPro"/>
</dbReference>
<dbReference type="CDD" id="cd16325">
    <property type="entry name" value="LolA"/>
    <property type="match status" value="1"/>
</dbReference>
<dbReference type="InterPro" id="IPR004564">
    <property type="entry name" value="OM_lipoprot_carrier_LolA-like"/>
</dbReference>
<keyword evidence="8" id="KW-0143">Chaperone</keyword>
<protein>
    <recommendedName>
        <fullName evidence="4">Outer-membrane lipoprotein carrier protein</fullName>
    </recommendedName>
</protein>
<evidence type="ECO:0000256" key="7">
    <source>
        <dbReference type="ARBA" id="ARBA00022927"/>
    </source>
</evidence>
<dbReference type="HAMAP" id="MF_00240">
    <property type="entry name" value="LolA"/>
    <property type="match status" value="1"/>
</dbReference>
<dbReference type="GO" id="GO:0030288">
    <property type="term" value="C:outer membrane-bounded periplasmic space"/>
    <property type="evidence" value="ECO:0007669"/>
    <property type="project" value="TreeGrafter"/>
</dbReference>
<dbReference type="InterPro" id="IPR029046">
    <property type="entry name" value="LolA/LolB/LppX"/>
</dbReference>
<evidence type="ECO:0000256" key="6">
    <source>
        <dbReference type="ARBA" id="ARBA00022764"/>
    </source>
</evidence>
<evidence type="ECO:0000256" key="2">
    <source>
        <dbReference type="ARBA" id="ARBA00007615"/>
    </source>
</evidence>
<dbReference type="GO" id="GO:0044874">
    <property type="term" value="P:lipoprotein localization to outer membrane"/>
    <property type="evidence" value="ECO:0007669"/>
    <property type="project" value="TreeGrafter"/>
</dbReference>
<dbReference type="Gene3D" id="2.50.20.10">
    <property type="entry name" value="Lipoprotein localisation LolA/LolB/LppX"/>
    <property type="match status" value="1"/>
</dbReference>
<comment type="similarity">
    <text evidence="2">Belongs to the LolA family.</text>
</comment>
<dbReference type="PANTHER" id="PTHR35869">
    <property type="entry name" value="OUTER-MEMBRANE LIPOPROTEIN CARRIER PROTEIN"/>
    <property type="match status" value="1"/>
</dbReference>
<keyword evidence="7" id="KW-0653">Protein transport</keyword>
<dbReference type="NCBIfam" id="TIGR00547">
    <property type="entry name" value="lolA"/>
    <property type="match status" value="1"/>
</dbReference>
<keyword evidence="5" id="KW-0813">Transport</keyword>
<reference evidence="9" key="1">
    <citation type="submission" date="2018-06" db="EMBL/GenBank/DDBJ databases">
        <authorList>
            <person name="Zhirakovskaya E."/>
        </authorList>
    </citation>
    <scope>NUCLEOTIDE SEQUENCE</scope>
</reference>
<comment type="subcellular location">
    <subcellularLocation>
        <location evidence="1">Periplasm</location>
    </subcellularLocation>
</comment>
<dbReference type="InterPro" id="IPR018323">
    <property type="entry name" value="OM_lipoprot_carrier_LolA_Pbac"/>
</dbReference>
<accession>A0A3B0WNI0</accession>
<evidence type="ECO:0000256" key="5">
    <source>
        <dbReference type="ARBA" id="ARBA00022448"/>
    </source>
</evidence>